<organism evidence="1 2">
    <name type="scientific">Ascosphaera apis ARSEF 7405</name>
    <dbReference type="NCBI Taxonomy" id="392613"/>
    <lineage>
        <taxon>Eukaryota</taxon>
        <taxon>Fungi</taxon>
        <taxon>Dikarya</taxon>
        <taxon>Ascomycota</taxon>
        <taxon>Pezizomycotina</taxon>
        <taxon>Eurotiomycetes</taxon>
        <taxon>Eurotiomycetidae</taxon>
        <taxon>Onygenales</taxon>
        <taxon>Ascosphaeraceae</taxon>
        <taxon>Ascosphaera</taxon>
    </lineage>
</organism>
<evidence type="ECO:0000313" key="2">
    <source>
        <dbReference type="Proteomes" id="UP000242877"/>
    </source>
</evidence>
<dbReference type="Proteomes" id="UP000242877">
    <property type="component" value="Unassembled WGS sequence"/>
</dbReference>
<reference evidence="1 2" key="1">
    <citation type="journal article" date="2016" name="Genome Biol. Evol.">
        <title>Divergent and convergent evolution of fungal pathogenicity.</title>
        <authorList>
            <person name="Shang Y."/>
            <person name="Xiao G."/>
            <person name="Zheng P."/>
            <person name="Cen K."/>
            <person name="Zhan S."/>
            <person name="Wang C."/>
        </authorList>
    </citation>
    <scope>NUCLEOTIDE SEQUENCE [LARGE SCALE GENOMIC DNA]</scope>
    <source>
        <strain evidence="1 2">ARSEF 7405</strain>
    </source>
</reference>
<sequence length="84" mass="9309">MSSKKHRRATCVTRVTGAGEHSHTNAAWHELPPQQCHVDKAIPKPAICLADIPNSSDLALLMHQQNCVFRRVSADRAENDGLRL</sequence>
<proteinExistence type="predicted"/>
<dbReference type="EMBL" id="AZGZ01000038">
    <property type="protein sequence ID" value="KZZ87151.1"/>
    <property type="molecule type" value="Genomic_DNA"/>
</dbReference>
<accession>A0A167V7B4</accession>
<name>A0A167V7B4_9EURO</name>
<evidence type="ECO:0000313" key="1">
    <source>
        <dbReference type="EMBL" id="KZZ87151.1"/>
    </source>
</evidence>
<protein>
    <submittedName>
        <fullName evidence="1">Uncharacterized protein</fullName>
    </submittedName>
</protein>
<dbReference type="VEuPathDB" id="FungiDB:AAP_05906"/>
<comment type="caution">
    <text evidence="1">The sequence shown here is derived from an EMBL/GenBank/DDBJ whole genome shotgun (WGS) entry which is preliminary data.</text>
</comment>
<dbReference type="AlphaFoldDB" id="A0A167V7B4"/>
<gene>
    <name evidence="1" type="ORF">AAP_05906</name>
</gene>
<keyword evidence="2" id="KW-1185">Reference proteome</keyword>